<proteinExistence type="predicted"/>
<accession>A0A5C6UCH8</accession>
<comment type="caution">
    <text evidence="1">The sequence shown here is derived from an EMBL/GenBank/DDBJ whole genome shotgun (WGS) entry which is preliminary data.</text>
</comment>
<gene>
    <name evidence="1" type="ORF">FSB78_05295</name>
</gene>
<keyword evidence="2" id="KW-1185">Reference proteome</keyword>
<dbReference type="EMBL" id="VOQR01000001">
    <property type="protein sequence ID" value="TXC70423.1"/>
    <property type="molecule type" value="Genomic_DNA"/>
</dbReference>
<dbReference type="AlphaFoldDB" id="A0A5C6UCH8"/>
<name>A0A5C6UCH8_9SPHN</name>
<reference evidence="1 2" key="1">
    <citation type="journal article" date="2013" name="Antonie Van Leeuwenhoek">
        <title>Sphingomonas ginsenosidivorax sp. nov., with the ability to transform ginsenosides.</title>
        <authorList>
            <person name="Jin X.F."/>
            <person name="Kim J.K."/>
            <person name="Liu Q.M."/>
            <person name="Kang M.S."/>
            <person name="He D."/>
            <person name="Jin F.X."/>
            <person name="Kim S.C."/>
            <person name="Im W.T."/>
        </authorList>
    </citation>
    <scope>NUCLEOTIDE SEQUENCE [LARGE SCALE GENOMIC DNA]</scope>
    <source>
        <strain evidence="1 2">KHI67</strain>
    </source>
</reference>
<sequence length="250" mass="25242">MVMATLVAAALAAAGATPVTVEIVASGHVDTPASAYRVSGSLLACGATQGEADRLLAQKTAAIDQSVAALGAKKAQGAEKPSLTGMVASFMATRTASECNSDMTALLALPGAGKSPAKTSDATDGPKLGANASLSFDAPDRATAARVIAALKAADAKPSDAVIPVLVDDTAARRAAKQQALVKARTEADAYAAPLALGRVTLAAISERQDIGSVDYLGLMLRSFGLPMTTATDMVATDVTLTVTFRLEPR</sequence>
<organism evidence="1 2">
    <name type="scientific">Sphingomonas ginsenosidivorax</name>
    <dbReference type="NCBI Taxonomy" id="862135"/>
    <lineage>
        <taxon>Bacteria</taxon>
        <taxon>Pseudomonadati</taxon>
        <taxon>Pseudomonadota</taxon>
        <taxon>Alphaproteobacteria</taxon>
        <taxon>Sphingomonadales</taxon>
        <taxon>Sphingomonadaceae</taxon>
        <taxon>Sphingomonas</taxon>
    </lineage>
</organism>
<dbReference type="Proteomes" id="UP000321250">
    <property type="component" value="Unassembled WGS sequence"/>
</dbReference>
<evidence type="ECO:0000313" key="2">
    <source>
        <dbReference type="Proteomes" id="UP000321250"/>
    </source>
</evidence>
<dbReference type="Pfam" id="PF04402">
    <property type="entry name" value="SIMPL"/>
    <property type="match status" value="1"/>
</dbReference>
<dbReference type="InterPro" id="IPR007497">
    <property type="entry name" value="SIMPL/DUF541"/>
</dbReference>
<protein>
    <submittedName>
        <fullName evidence="1">DUF541 domain-containing protein</fullName>
    </submittedName>
</protein>
<evidence type="ECO:0000313" key="1">
    <source>
        <dbReference type="EMBL" id="TXC70423.1"/>
    </source>
</evidence>